<protein>
    <submittedName>
        <fullName evidence="2">Sterol-sensing domain of SREBP cleavage-activation family protein</fullName>
    </submittedName>
</protein>
<proteinExistence type="predicted"/>
<sequence>MGENTNQAQSLGSAGNSITRYYR</sequence>
<organism evidence="2 3">
    <name type="scientific">Vibrio harveyi</name>
    <name type="common">Beneckea harveyi</name>
    <dbReference type="NCBI Taxonomy" id="669"/>
    <lineage>
        <taxon>Bacteria</taxon>
        <taxon>Pseudomonadati</taxon>
        <taxon>Pseudomonadota</taxon>
        <taxon>Gammaproteobacteria</taxon>
        <taxon>Vibrionales</taxon>
        <taxon>Vibrionaceae</taxon>
        <taxon>Vibrio</taxon>
    </lineage>
</organism>
<dbReference type="AlphaFoldDB" id="A0A454CN11"/>
<reference evidence="2 3" key="1">
    <citation type="submission" date="2012-10" db="EMBL/GenBank/DDBJ databases">
        <title>Genome sequence of Vibrio Cholerae HENC-02.</title>
        <authorList>
            <person name="Eppinger M."/>
            <person name="Hasan N.A."/>
            <person name="Sengamalay N."/>
            <person name="Hine E."/>
            <person name="Su Q."/>
            <person name="Daugherty S.C."/>
            <person name="Young S."/>
            <person name="Sadzewicz L."/>
            <person name="Tallon L."/>
            <person name="Cebula T.A."/>
            <person name="Ravel J."/>
            <person name="Colwell R.R."/>
        </authorList>
    </citation>
    <scope>NUCLEOTIDE SEQUENCE [LARGE SCALE GENOMIC DNA]</scope>
    <source>
        <strain evidence="2 3">HENC-02</strain>
    </source>
</reference>
<dbReference type="EMBL" id="AJSR01002826">
    <property type="protein sequence ID" value="EKM26132.1"/>
    <property type="molecule type" value="Genomic_DNA"/>
</dbReference>
<feature type="region of interest" description="Disordered" evidence="1">
    <location>
        <begin position="1"/>
        <end position="23"/>
    </location>
</feature>
<evidence type="ECO:0000313" key="3">
    <source>
        <dbReference type="Proteomes" id="UP000008367"/>
    </source>
</evidence>
<gene>
    <name evidence="2" type="ORF">VCHENC02_0260A</name>
</gene>
<evidence type="ECO:0000256" key="1">
    <source>
        <dbReference type="SAM" id="MobiDB-lite"/>
    </source>
</evidence>
<comment type="caution">
    <text evidence="2">The sequence shown here is derived from an EMBL/GenBank/DDBJ whole genome shotgun (WGS) entry which is preliminary data.</text>
</comment>
<evidence type="ECO:0000313" key="2">
    <source>
        <dbReference type="EMBL" id="EKM26132.1"/>
    </source>
</evidence>
<dbReference type="Proteomes" id="UP000008367">
    <property type="component" value="Unassembled WGS sequence"/>
</dbReference>
<accession>A0A454CN11</accession>
<name>A0A454CN11_VIBHA</name>
<feature type="non-terminal residue" evidence="2">
    <location>
        <position position="23"/>
    </location>
</feature>